<reference evidence="1" key="1">
    <citation type="submission" date="2022-06" db="EMBL/GenBank/DDBJ databases">
        <title>Solitalea sp. MAHUQ-68 isolated from rhizospheric soil.</title>
        <authorList>
            <person name="Huq M.A."/>
        </authorList>
    </citation>
    <scope>NUCLEOTIDE SEQUENCE</scope>
    <source>
        <strain evidence="1">MAHUQ-68</strain>
    </source>
</reference>
<dbReference type="Pfam" id="PF07166">
    <property type="entry name" value="DUF1398"/>
    <property type="match status" value="1"/>
</dbReference>
<dbReference type="EMBL" id="JAMWYS010000058">
    <property type="protein sequence ID" value="MCO4294501.1"/>
    <property type="molecule type" value="Genomic_DNA"/>
</dbReference>
<protein>
    <submittedName>
        <fullName evidence="1">DUF1398 domain-containing protein</fullName>
    </submittedName>
</protein>
<comment type="caution">
    <text evidence="1">The sequence shown here is derived from an EMBL/GenBank/DDBJ whole genome shotgun (WGS) entry which is preliminary data.</text>
</comment>
<dbReference type="RefSeq" id="WP_252589536.1">
    <property type="nucleotide sequence ID" value="NZ_JAMWYS010000058.1"/>
</dbReference>
<proteinExistence type="predicted"/>
<dbReference type="Gene3D" id="3.30.1810.10">
    <property type="entry name" value="YdfO-like"/>
    <property type="match status" value="1"/>
</dbReference>
<dbReference type="InterPro" id="IPR009833">
    <property type="entry name" value="DUF1398"/>
</dbReference>
<dbReference type="InterPro" id="IPR036696">
    <property type="entry name" value="YdfO-like_sf"/>
</dbReference>
<keyword evidence="2" id="KW-1185">Reference proteome</keyword>
<gene>
    <name evidence="1" type="ORF">NF867_16685</name>
</gene>
<name>A0A9X2F560_9SPHI</name>
<evidence type="ECO:0000313" key="2">
    <source>
        <dbReference type="Proteomes" id="UP001155182"/>
    </source>
</evidence>
<dbReference type="SUPFAM" id="SSF160419">
    <property type="entry name" value="YdfO-like"/>
    <property type="match status" value="1"/>
</dbReference>
<evidence type="ECO:0000313" key="1">
    <source>
        <dbReference type="EMBL" id="MCO4294501.1"/>
    </source>
</evidence>
<sequence length="126" mass="13776">MSVQNAITEAYQSAKNYPDLVLKLISAGVLSYTVDVATSSILYRFGDGVTLLHAGAIKPRTITETFNSELTIQAIRDNQQGKTTYPEFMQGIANAGVRFYEATLNGTNKRVDYIGFGGNYEEAIPV</sequence>
<accession>A0A9X2F560</accession>
<dbReference type="Proteomes" id="UP001155182">
    <property type="component" value="Unassembled WGS sequence"/>
</dbReference>
<organism evidence="1 2">
    <name type="scientific">Solitalea agri</name>
    <dbReference type="NCBI Taxonomy" id="2953739"/>
    <lineage>
        <taxon>Bacteria</taxon>
        <taxon>Pseudomonadati</taxon>
        <taxon>Bacteroidota</taxon>
        <taxon>Sphingobacteriia</taxon>
        <taxon>Sphingobacteriales</taxon>
        <taxon>Sphingobacteriaceae</taxon>
        <taxon>Solitalea</taxon>
    </lineage>
</organism>
<dbReference type="AlphaFoldDB" id="A0A9X2F560"/>